<accession>A0AAV7FJ51</accession>
<evidence type="ECO:0000259" key="3">
    <source>
        <dbReference type="Pfam" id="PF14438"/>
    </source>
</evidence>
<dbReference type="PANTHER" id="PTHR12854">
    <property type="entry name" value="ATAXIN 2-RELATED"/>
    <property type="match status" value="1"/>
</dbReference>
<feature type="domain" description="LsmAD" evidence="2">
    <location>
        <begin position="270"/>
        <end position="291"/>
    </location>
</feature>
<dbReference type="AlphaFoldDB" id="A0AAV7FJ51"/>
<sequence>MKDELSGADIKSLVTEAGLLALRERRMRVTKKDFTTARERVIDRKQGSEPAGLYFQSSVPVSKWEANANPSGIRSAAAQQHTSTTKSPITASAAENGASATSNQRRVSATPYASALGSKQAFAPTESDARIQSDRMTFLLVGLIGNTVLATTRSGAKFVGVLSATSTAEGTGNSSLGVVLSCAQQSCRMEVGLDVPVSLSKGDRNINAAFGTDTEISGKSLAGDATGGRTLQKWTGGADTELLLDDSSSATAKDGKSGGWDQFAVNEAKFGVKSNYDETMYTTKLDKSGAGFPREAA</sequence>
<evidence type="ECO:0000259" key="2">
    <source>
        <dbReference type="Pfam" id="PF06741"/>
    </source>
</evidence>
<gene>
    <name evidence="5" type="ORF">IEQ34_025110</name>
</gene>
<dbReference type="InterPro" id="IPR025852">
    <property type="entry name" value="SM_dom_ATX"/>
</dbReference>
<feature type="compositionally biased region" description="Polar residues" evidence="1">
    <location>
        <begin position="70"/>
        <end position="90"/>
    </location>
</feature>
<dbReference type="Pfam" id="PF14438">
    <property type="entry name" value="SM-ATX"/>
    <property type="match status" value="1"/>
</dbReference>
<keyword evidence="6" id="KW-1185">Reference proteome</keyword>
<dbReference type="InterPro" id="IPR041569">
    <property type="entry name" value="AAA_lid_3"/>
</dbReference>
<dbReference type="GO" id="GO:0034063">
    <property type="term" value="P:stress granule assembly"/>
    <property type="evidence" value="ECO:0007669"/>
    <property type="project" value="TreeGrafter"/>
</dbReference>
<dbReference type="Pfam" id="PF06741">
    <property type="entry name" value="LsmAD"/>
    <property type="match status" value="1"/>
</dbReference>
<dbReference type="Gene3D" id="1.10.8.60">
    <property type="match status" value="1"/>
</dbReference>
<dbReference type="Proteomes" id="UP000775213">
    <property type="component" value="Unassembled WGS sequence"/>
</dbReference>
<protein>
    <submittedName>
        <fullName evidence="5">Uncharacterized protein</fullName>
    </submittedName>
</protein>
<dbReference type="Pfam" id="PF17862">
    <property type="entry name" value="AAA_lid_3"/>
    <property type="match status" value="1"/>
</dbReference>
<evidence type="ECO:0000313" key="5">
    <source>
        <dbReference type="EMBL" id="KAH0446054.1"/>
    </source>
</evidence>
<dbReference type="PANTHER" id="PTHR12854:SF7">
    <property type="entry name" value="ATAXIN-2 HOMOLOG"/>
    <property type="match status" value="1"/>
</dbReference>
<evidence type="ECO:0000256" key="1">
    <source>
        <dbReference type="SAM" id="MobiDB-lite"/>
    </source>
</evidence>
<feature type="domain" description="AAA ATPase AAA+ lid" evidence="4">
    <location>
        <begin position="5"/>
        <end position="35"/>
    </location>
</feature>
<feature type="region of interest" description="Disordered" evidence="1">
    <location>
        <begin position="70"/>
        <end position="106"/>
    </location>
</feature>
<evidence type="ECO:0000313" key="6">
    <source>
        <dbReference type="Proteomes" id="UP000775213"/>
    </source>
</evidence>
<evidence type="ECO:0000259" key="4">
    <source>
        <dbReference type="Pfam" id="PF17862"/>
    </source>
</evidence>
<dbReference type="GO" id="GO:0010494">
    <property type="term" value="C:cytoplasmic stress granule"/>
    <property type="evidence" value="ECO:0007669"/>
    <property type="project" value="TreeGrafter"/>
</dbReference>
<dbReference type="GO" id="GO:0003729">
    <property type="term" value="F:mRNA binding"/>
    <property type="evidence" value="ECO:0007669"/>
    <property type="project" value="TreeGrafter"/>
</dbReference>
<comment type="caution">
    <text evidence="5">The sequence shown here is derived from an EMBL/GenBank/DDBJ whole genome shotgun (WGS) entry which is preliminary data.</text>
</comment>
<dbReference type="InterPro" id="IPR009604">
    <property type="entry name" value="LsmAD_domain"/>
</dbReference>
<name>A0AAV7FJ51_DENCH</name>
<feature type="domain" description="Ataxin 2 SM" evidence="3">
    <location>
        <begin position="133"/>
        <end position="185"/>
    </location>
</feature>
<proteinExistence type="predicted"/>
<organism evidence="5 6">
    <name type="scientific">Dendrobium chrysotoxum</name>
    <name type="common">Orchid</name>
    <dbReference type="NCBI Taxonomy" id="161865"/>
    <lineage>
        <taxon>Eukaryota</taxon>
        <taxon>Viridiplantae</taxon>
        <taxon>Streptophyta</taxon>
        <taxon>Embryophyta</taxon>
        <taxon>Tracheophyta</taxon>
        <taxon>Spermatophyta</taxon>
        <taxon>Magnoliopsida</taxon>
        <taxon>Liliopsida</taxon>
        <taxon>Asparagales</taxon>
        <taxon>Orchidaceae</taxon>
        <taxon>Epidendroideae</taxon>
        <taxon>Malaxideae</taxon>
        <taxon>Dendrobiinae</taxon>
        <taxon>Dendrobium</taxon>
    </lineage>
</organism>
<dbReference type="InterPro" id="IPR045117">
    <property type="entry name" value="ATXN2-like"/>
</dbReference>
<reference evidence="5 6" key="1">
    <citation type="journal article" date="2021" name="Hortic Res">
        <title>Chromosome-scale assembly of the Dendrobium chrysotoxum genome enhances the understanding of orchid evolution.</title>
        <authorList>
            <person name="Zhang Y."/>
            <person name="Zhang G.Q."/>
            <person name="Zhang D."/>
            <person name="Liu X.D."/>
            <person name="Xu X.Y."/>
            <person name="Sun W.H."/>
            <person name="Yu X."/>
            <person name="Zhu X."/>
            <person name="Wang Z.W."/>
            <person name="Zhao X."/>
            <person name="Zhong W.Y."/>
            <person name="Chen H."/>
            <person name="Yin W.L."/>
            <person name="Huang T."/>
            <person name="Niu S.C."/>
            <person name="Liu Z.J."/>
        </authorList>
    </citation>
    <scope>NUCLEOTIDE SEQUENCE [LARGE SCALE GENOMIC DNA]</scope>
    <source>
        <strain evidence="5">Lindl</strain>
    </source>
</reference>
<dbReference type="EMBL" id="JAGFBR010000268">
    <property type="protein sequence ID" value="KAH0446054.1"/>
    <property type="molecule type" value="Genomic_DNA"/>
</dbReference>